<feature type="compositionally biased region" description="Gly residues" evidence="1">
    <location>
        <begin position="29"/>
        <end position="38"/>
    </location>
</feature>
<proteinExistence type="predicted"/>
<name>A0A7G1P1N7_9ACTN</name>
<reference evidence="2 3" key="1">
    <citation type="journal article" date="2014" name="Int. J. Syst. Evol. Microbiol.">
        <title>Complete genome sequence of Corynebacterium casei LMG S-19264T (=DSM 44701T), isolated from a smear-ripened cheese.</title>
        <authorList>
            <consortium name="US DOE Joint Genome Institute (JGI-PGF)"/>
            <person name="Walter F."/>
            <person name="Albersmeier A."/>
            <person name="Kalinowski J."/>
            <person name="Ruckert C."/>
        </authorList>
    </citation>
    <scope>NUCLEOTIDE SEQUENCE [LARGE SCALE GENOMIC DNA]</scope>
    <source>
        <strain evidence="2 3">JCM 4677</strain>
    </source>
</reference>
<evidence type="ECO:0000313" key="3">
    <source>
        <dbReference type="Proteomes" id="UP000516444"/>
    </source>
</evidence>
<dbReference type="EMBL" id="AP023440">
    <property type="protein sequence ID" value="BCL28922.1"/>
    <property type="molecule type" value="Genomic_DNA"/>
</dbReference>
<dbReference type="KEGG" id="sgm:GCM10017557_37810"/>
<sequence>MRGHQDHAGRQAGHGGPELVVAHPHSMHGWGGRGGSGSGTRSVQHGKTLFSADVRHIGPTPEHGPRTREGGGEGAERETERETVTEGEGECVTRVSFDGLIRRAHMFHKFAFSKRTAKTQKLYSIVHLHL</sequence>
<gene>
    <name evidence="2" type="ORF">GCM10017557_37810</name>
</gene>
<feature type="region of interest" description="Disordered" evidence="1">
    <location>
        <begin position="1"/>
        <end position="88"/>
    </location>
</feature>
<evidence type="ECO:0000313" key="2">
    <source>
        <dbReference type="EMBL" id="BCL28922.1"/>
    </source>
</evidence>
<feature type="compositionally biased region" description="Basic and acidic residues" evidence="1">
    <location>
        <begin position="63"/>
        <end position="84"/>
    </location>
</feature>
<accession>A0A7G1P1N7</accession>
<dbReference type="AlphaFoldDB" id="A0A7G1P1N7"/>
<protein>
    <submittedName>
        <fullName evidence="2">Uncharacterized protein</fullName>
    </submittedName>
</protein>
<keyword evidence="3" id="KW-1185">Reference proteome</keyword>
<organism evidence="2 3">
    <name type="scientific">Streptomyces aurantiacus</name>
    <dbReference type="NCBI Taxonomy" id="47760"/>
    <lineage>
        <taxon>Bacteria</taxon>
        <taxon>Bacillati</taxon>
        <taxon>Actinomycetota</taxon>
        <taxon>Actinomycetes</taxon>
        <taxon>Kitasatosporales</taxon>
        <taxon>Streptomycetaceae</taxon>
        <taxon>Streptomyces</taxon>
        <taxon>Streptomyces aurantiacus group</taxon>
    </lineage>
</organism>
<evidence type="ECO:0000256" key="1">
    <source>
        <dbReference type="SAM" id="MobiDB-lite"/>
    </source>
</evidence>
<dbReference type="Proteomes" id="UP000516444">
    <property type="component" value="Chromosome"/>
</dbReference>